<dbReference type="Gene3D" id="3.90.280.10">
    <property type="entry name" value="PEBP-like"/>
    <property type="match status" value="1"/>
</dbReference>
<protein>
    <submittedName>
        <fullName evidence="1">Uncharacterized protein</fullName>
    </submittedName>
</protein>
<dbReference type="AlphaFoldDB" id="T1H235"/>
<keyword evidence="2" id="KW-1185">Reference proteome</keyword>
<sequence length="105" mass="12137">MQHAPISNIPNGDVAKGETIASYVQPFPAKGLGYQRVVFTLYKQNAKVDFSSFKLADVQYIPIRFERFLGVQLECYKLRNTKLHTTPFLWFQLCRIPDAIQSWLL</sequence>
<evidence type="ECO:0000313" key="1">
    <source>
        <dbReference type="EnsemblMetazoa" id="MESCA010266-PA"/>
    </source>
</evidence>
<proteinExistence type="predicted"/>
<evidence type="ECO:0000313" key="2">
    <source>
        <dbReference type="Proteomes" id="UP000015102"/>
    </source>
</evidence>
<dbReference type="EMBL" id="CAQQ02148767">
    <property type="status" value="NOT_ANNOTATED_CDS"/>
    <property type="molecule type" value="Genomic_DNA"/>
</dbReference>
<accession>T1H235</accession>
<dbReference type="EnsemblMetazoa" id="MESCA010266-RA">
    <property type="protein sequence ID" value="MESCA010266-PA"/>
    <property type="gene ID" value="MESCA010266"/>
</dbReference>
<reference evidence="1" key="2">
    <citation type="submission" date="2015-06" db="UniProtKB">
        <authorList>
            <consortium name="EnsemblMetazoa"/>
        </authorList>
    </citation>
    <scope>IDENTIFICATION</scope>
</reference>
<dbReference type="Proteomes" id="UP000015102">
    <property type="component" value="Unassembled WGS sequence"/>
</dbReference>
<dbReference type="EMBL" id="CAQQ02148766">
    <property type="status" value="NOT_ANNOTATED_CDS"/>
    <property type="molecule type" value="Genomic_DNA"/>
</dbReference>
<dbReference type="HOGENOM" id="CLU_2239685_0_0_1"/>
<dbReference type="STRING" id="36166.T1H235"/>
<dbReference type="InterPro" id="IPR036610">
    <property type="entry name" value="PEBP-like_sf"/>
</dbReference>
<name>T1H235_MEGSC</name>
<dbReference type="SUPFAM" id="SSF49777">
    <property type="entry name" value="PEBP-like"/>
    <property type="match status" value="1"/>
</dbReference>
<reference evidence="2" key="1">
    <citation type="submission" date="2013-02" db="EMBL/GenBank/DDBJ databases">
        <authorList>
            <person name="Hughes D."/>
        </authorList>
    </citation>
    <scope>NUCLEOTIDE SEQUENCE</scope>
    <source>
        <strain>Durham</strain>
        <strain evidence="2">NC isolate 2 -- Noor lab</strain>
    </source>
</reference>
<organism evidence="1 2">
    <name type="scientific">Megaselia scalaris</name>
    <name type="common">Humpbacked fly</name>
    <name type="synonym">Phora scalaris</name>
    <dbReference type="NCBI Taxonomy" id="36166"/>
    <lineage>
        <taxon>Eukaryota</taxon>
        <taxon>Metazoa</taxon>
        <taxon>Ecdysozoa</taxon>
        <taxon>Arthropoda</taxon>
        <taxon>Hexapoda</taxon>
        <taxon>Insecta</taxon>
        <taxon>Pterygota</taxon>
        <taxon>Neoptera</taxon>
        <taxon>Endopterygota</taxon>
        <taxon>Diptera</taxon>
        <taxon>Brachycera</taxon>
        <taxon>Muscomorpha</taxon>
        <taxon>Platypezoidea</taxon>
        <taxon>Phoridae</taxon>
        <taxon>Megaseliini</taxon>
        <taxon>Megaselia</taxon>
    </lineage>
</organism>